<dbReference type="PROSITE" id="PS50113">
    <property type="entry name" value="PAC"/>
    <property type="match status" value="2"/>
</dbReference>
<evidence type="ECO:0000259" key="15">
    <source>
        <dbReference type="PROSITE" id="PS50112"/>
    </source>
</evidence>
<feature type="domain" description="Histidine kinase" evidence="13">
    <location>
        <begin position="571"/>
        <end position="776"/>
    </location>
</feature>
<evidence type="ECO:0000256" key="6">
    <source>
        <dbReference type="ARBA" id="ARBA00022741"/>
    </source>
</evidence>
<dbReference type="SMART" id="SM00086">
    <property type="entry name" value="PAC"/>
    <property type="match status" value="2"/>
</dbReference>
<dbReference type="InterPro" id="IPR011006">
    <property type="entry name" value="CheY-like_superfamily"/>
</dbReference>
<comment type="caution">
    <text evidence="17">The sequence shown here is derived from an EMBL/GenBank/DDBJ whole genome shotgun (WGS) entry which is preliminary data.</text>
</comment>
<dbReference type="EMBL" id="VCYH01000008">
    <property type="protein sequence ID" value="MDN7025572.1"/>
    <property type="molecule type" value="Genomic_DNA"/>
</dbReference>
<keyword evidence="8" id="KW-0067">ATP-binding</keyword>
<dbReference type="PRINTS" id="PR00344">
    <property type="entry name" value="BCTRLSENSOR"/>
</dbReference>
<dbReference type="RefSeq" id="WP_301664732.1">
    <property type="nucleotide sequence ID" value="NZ_VCYH01000008.1"/>
</dbReference>
<dbReference type="Gene3D" id="3.30.450.40">
    <property type="match status" value="1"/>
</dbReference>
<dbReference type="EC" id="2.7.13.3" evidence="3"/>
<dbReference type="InterPro" id="IPR001789">
    <property type="entry name" value="Sig_transdc_resp-reg_receiver"/>
</dbReference>
<evidence type="ECO:0000313" key="18">
    <source>
        <dbReference type="Proteomes" id="UP001168338"/>
    </source>
</evidence>
<feature type="modified residue" description="4-aspartylphosphate" evidence="12">
    <location>
        <position position="75"/>
    </location>
</feature>
<keyword evidence="4" id="KW-0808">Transferase</keyword>
<evidence type="ECO:0000259" key="13">
    <source>
        <dbReference type="PROSITE" id="PS50109"/>
    </source>
</evidence>
<dbReference type="InterPro" id="IPR000700">
    <property type="entry name" value="PAS-assoc_C"/>
</dbReference>
<dbReference type="PANTHER" id="PTHR42878">
    <property type="entry name" value="TWO-COMPONENT HISTIDINE KINASE"/>
    <property type="match status" value="1"/>
</dbReference>
<keyword evidence="12" id="KW-0597">Phosphoprotein</keyword>
<dbReference type="InterPro" id="IPR005467">
    <property type="entry name" value="His_kinase_dom"/>
</dbReference>
<dbReference type="SUPFAM" id="SSF52172">
    <property type="entry name" value="CheY-like"/>
    <property type="match status" value="1"/>
</dbReference>
<dbReference type="Pfam" id="PF13185">
    <property type="entry name" value="GAF_2"/>
    <property type="match status" value="1"/>
</dbReference>
<evidence type="ECO:0000256" key="4">
    <source>
        <dbReference type="ARBA" id="ARBA00022679"/>
    </source>
</evidence>
<evidence type="ECO:0000256" key="1">
    <source>
        <dbReference type="ARBA" id="ARBA00000085"/>
    </source>
</evidence>
<evidence type="ECO:0000256" key="2">
    <source>
        <dbReference type="ARBA" id="ARBA00004141"/>
    </source>
</evidence>
<proteinExistence type="predicted"/>
<dbReference type="SMART" id="SM00065">
    <property type="entry name" value="GAF"/>
    <property type="match status" value="1"/>
</dbReference>
<keyword evidence="6" id="KW-0547">Nucleotide-binding</keyword>
<organism evidence="17 18">
    <name type="scientific">Methanoculleus frigidifontis</name>
    <dbReference type="NCBI Taxonomy" id="2584085"/>
    <lineage>
        <taxon>Archaea</taxon>
        <taxon>Methanobacteriati</taxon>
        <taxon>Methanobacteriota</taxon>
        <taxon>Stenosarchaea group</taxon>
        <taxon>Methanomicrobia</taxon>
        <taxon>Methanomicrobiales</taxon>
        <taxon>Methanomicrobiaceae</taxon>
        <taxon>Methanoculleus</taxon>
    </lineage>
</organism>
<dbReference type="InterPro" id="IPR003594">
    <property type="entry name" value="HATPase_dom"/>
</dbReference>
<evidence type="ECO:0000256" key="3">
    <source>
        <dbReference type="ARBA" id="ARBA00012438"/>
    </source>
</evidence>
<dbReference type="SMART" id="SM00387">
    <property type="entry name" value="HATPase_c"/>
    <property type="match status" value="1"/>
</dbReference>
<dbReference type="InterPro" id="IPR004358">
    <property type="entry name" value="Sig_transdc_His_kin-like_C"/>
</dbReference>
<sequence>MRSKTSTDARRLPAQSDTMDERVKLLLIEDTLSDPSCIREILGSCTDLCEVVQCGRIEAAISAIFQDTFDIAVLDPNLPGSTGVEAVRVLHDRAPDLPIIILSEHADRNPALHPAQSGVREYRIRAAANAGFVRRAIGHVREQKRVTRGLRRPEGCYRQIVESLNEGVCAVDPWGTITFCNPRMAEMLGSVPEELAGRSVYDFVSGECWEEMERHFDLPQQYECTFVRQDGSRMTGLVAASLLTGGDGIPCGSIIGVMDITERKRAEHRMQIMEMAVASSVSAIAFIDPAGKVSYVNPAFLALWGYDSADEVLGRAAPSFWDDECAAGEMLQAVWRDGQWTDEMVGKRRDGTTFDLRFSSNTVTDESGEPVTIMASFVDITERKRAEQEILTRNRQLIVLNRIIGSSASSLSLSELLETGMKRTLELMEHDVGLVYMLDAERKRALLQYHENLPADALARSRIIKVHHWPLNFVFIAGQARYIESSAALSSIESALLHELDIASLACIPLTAESVVVGALYIGSKTGQSFSGEEKTLLEAIGKEIGSGILKGMLHKRLEAANREANLYLDIMTHDIRNAENVANLYADLLIEMLDGEAAAYARKLQRGLRKSIEILANVSTIRRIHRASPEMTPCDLERVIRDVIGIFPDVRIVYEGTACEVWADDLISEVFGNLIGNSIKFGGPDVTIGIRVEEYDGENVLVSVEDTGPGVPDLLKKSIFHRFERGRSHGSGDGLGLYIAKKLIERYGGHVWVDDRVENRPELGAAFRFTLREVFHAGDGSAADDEYVLEEE</sequence>
<evidence type="ECO:0000259" key="16">
    <source>
        <dbReference type="PROSITE" id="PS50113"/>
    </source>
</evidence>
<dbReference type="InterPro" id="IPR036890">
    <property type="entry name" value="HATPase_C_sf"/>
</dbReference>
<dbReference type="Proteomes" id="UP001168338">
    <property type="component" value="Unassembled WGS sequence"/>
</dbReference>
<dbReference type="InterPro" id="IPR035965">
    <property type="entry name" value="PAS-like_dom_sf"/>
</dbReference>
<evidence type="ECO:0000256" key="11">
    <source>
        <dbReference type="ARBA" id="ARBA00023136"/>
    </source>
</evidence>
<keyword evidence="18" id="KW-1185">Reference proteome</keyword>
<dbReference type="NCBIfam" id="TIGR00229">
    <property type="entry name" value="sensory_box"/>
    <property type="match status" value="2"/>
</dbReference>
<feature type="domain" description="Response regulatory" evidence="14">
    <location>
        <begin position="24"/>
        <end position="140"/>
    </location>
</feature>
<dbReference type="InterPro" id="IPR029016">
    <property type="entry name" value="GAF-like_dom_sf"/>
</dbReference>
<evidence type="ECO:0000256" key="9">
    <source>
        <dbReference type="ARBA" id="ARBA00022989"/>
    </source>
</evidence>
<keyword evidence="7" id="KW-0418">Kinase</keyword>
<evidence type="ECO:0000256" key="10">
    <source>
        <dbReference type="ARBA" id="ARBA00023012"/>
    </source>
</evidence>
<evidence type="ECO:0000313" key="17">
    <source>
        <dbReference type="EMBL" id="MDN7025572.1"/>
    </source>
</evidence>
<dbReference type="SMART" id="SM00091">
    <property type="entry name" value="PAS"/>
    <property type="match status" value="2"/>
</dbReference>
<comment type="subcellular location">
    <subcellularLocation>
        <location evidence="2">Membrane</location>
        <topology evidence="2">Multi-pass membrane protein</topology>
    </subcellularLocation>
</comment>
<dbReference type="Pfam" id="PF00989">
    <property type="entry name" value="PAS"/>
    <property type="match status" value="1"/>
</dbReference>
<dbReference type="SUPFAM" id="SSF55785">
    <property type="entry name" value="PYP-like sensor domain (PAS domain)"/>
    <property type="match status" value="2"/>
</dbReference>
<dbReference type="InterPro" id="IPR050351">
    <property type="entry name" value="BphY/WalK/GraS-like"/>
</dbReference>
<accession>A0ABT8MCB0</accession>
<dbReference type="Pfam" id="PF13426">
    <property type="entry name" value="PAS_9"/>
    <property type="match status" value="1"/>
</dbReference>
<evidence type="ECO:0000256" key="8">
    <source>
        <dbReference type="ARBA" id="ARBA00022840"/>
    </source>
</evidence>
<name>A0ABT8MCB0_9EURY</name>
<dbReference type="SUPFAM" id="SSF55781">
    <property type="entry name" value="GAF domain-like"/>
    <property type="match status" value="1"/>
</dbReference>
<protein>
    <recommendedName>
        <fullName evidence="3">histidine kinase</fullName>
        <ecNumber evidence="3">2.7.13.3</ecNumber>
    </recommendedName>
</protein>
<feature type="domain" description="PAS" evidence="15">
    <location>
        <begin position="153"/>
        <end position="207"/>
    </location>
</feature>
<dbReference type="Pfam" id="PF02518">
    <property type="entry name" value="HATPase_c"/>
    <property type="match status" value="1"/>
</dbReference>
<dbReference type="PANTHER" id="PTHR42878:SF7">
    <property type="entry name" value="SENSOR HISTIDINE KINASE GLRK"/>
    <property type="match status" value="1"/>
</dbReference>
<dbReference type="Pfam" id="PF00072">
    <property type="entry name" value="Response_reg"/>
    <property type="match status" value="1"/>
</dbReference>
<keyword evidence="9" id="KW-1133">Transmembrane helix</keyword>
<reference evidence="17" key="1">
    <citation type="submission" date="2019-05" db="EMBL/GenBank/DDBJ databases">
        <title>Methanoculleus sp. FWC-SCC1, a methanogenic archaeon isolated from deep marine cold seep.</title>
        <authorList>
            <person name="Chen Y.-W."/>
            <person name="Chen S.-C."/>
            <person name="Teng N.-H."/>
            <person name="Lai M.-C."/>
        </authorList>
    </citation>
    <scope>NUCLEOTIDE SEQUENCE</scope>
    <source>
        <strain evidence="17">FWC-SCC1</strain>
    </source>
</reference>
<comment type="catalytic activity">
    <reaction evidence="1">
        <text>ATP + protein L-histidine = ADP + protein N-phospho-L-histidine.</text>
        <dbReference type="EC" id="2.7.13.3"/>
    </reaction>
</comment>
<evidence type="ECO:0000259" key="14">
    <source>
        <dbReference type="PROSITE" id="PS50110"/>
    </source>
</evidence>
<evidence type="ECO:0000256" key="12">
    <source>
        <dbReference type="PROSITE-ProRule" id="PRU00169"/>
    </source>
</evidence>
<evidence type="ECO:0000256" key="7">
    <source>
        <dbReference type="ARBA" id="ARBA00022777"/>
    </source>
</evidence>
<dbReference type="Gene3D" id="3.40.50.2300">
    <property type="match status" value="1"/>
</dbReference>
<evidence type="ECO:0000256" key="5">
    <source>
        <dbReference type="ARBA" id="ARBA00022692"/>
    </source>
</evidence>
<dbReference type="Gene3D" id="3.30.450.20">
    <property type="entry name" value="PAS domain"/>
    <property type="match status" value="2"/>
</dbReference>
<dbReference type="SUPFAM" id="SSF55874">
    <property type="entry name" value="ATPase domain of HSP90 chaperone/DNA topoisomerase II/histidine kinase"/>
    <property type="match status" value="1"/>
</dbReference>
<keyword evidence="11" id="KW-0472">Membrane</keyword>
<keyword evidence="5" id="KW-0812">Transmembrane</keyword>
<dbReference type="PROSITE" id="PS50112">
    <property type="entry name" value="PAS"/>
    <property type="match status" value="2"/>
</dbReference>
<dbReference type="CDD" id="cd00130">
    <property type="entry name" value="PAS"/>
    <property type="match status" value="2"/>
</dbReference>
<feature type="domain" description="PAS" evidence="15">
    <location>
        <begin position="269"/>
        <end position="310"/>
    </location>
</feature>
<dbReference type="InterPro" id="IPR001610">
    <property type="entry name" value="PAC"/>
</dbReference>
<dbReference type="InterPro" id="IPR003018">
    <property type="entry name" value="GAF"/>
</dbReference>
<dbReference type="InterPro" id="IPR000014">
    <property type="entry name" value="PAS"/>
</dbReference>
<dbReference type="PROSITE" id="PS50109">
    <property type="entry name" value="HIS_KIN"/>
    <property type="match status" value="1"/>
</dbReference>
<dbReference type="Gene3D" id="3.30.565.10">
    <property type="entry name" value="Histidine kinase-like ATPase, C-terminal domain"/>
    <property type="match status" value="1"/>
</dbReference>
<feature type="domain" description="PAC" evidence="16">
    <location>
        <begin position="220"/>
        <end position="272"/>
    </location>
</feature>
<gene>
    <name evidence="17" type="ORF">FGU65_11835</name>
</gene>
<feature type="domain" description="PAC" evidence="16">
    <location>
        <begin position="340"/>
        <end position="392"/>
    </location>
</feature>
<dbReference type="InterPro" id="IPR013767">
    <property type="entry name" value="PAS_fold"/>
</dbReference>
<dbReference type="PROSITE" id="PS50110">
    <property type="entry name" value="RESPONSE_REGULATORY"/>
    <property type="match status" value="1"/>
</dbReference>
<keyword evidence="10" id="KW-0902">Two-component regulatory system</keyword>